<sequence length="125" mass="14336">MVTHPMYPRAPGTPLGNSYRAESLRDLLWRDAYLLAFIGQSRADDFPCRSAATDEIFKDPISNIQYIRAMEDSDSAILLRVFFWFVKVGNTPRTSVWQIVRCMNCNAPPSSQRKEKTKKNALNLH</sequence>
<gene>
    <name evidence="1" type="ORF">EVAR_37403_1</name>
</gene>
<dbReference type="AlphaFoldDB" id="A0A4C1WEQ8"/>
<evidence type="ECO:0000313" key="1">
    <source>
        <dbReference type="EMBL" id="GBP49621.1"/>
    </source>
</evidence>
<organism evidence="1 2">
    <name type="scientific">Eumeta variegata</name>
    <name type="common">Bagworm moth</name>
    <name type="synonym">Eumeta japonica</name>
    <dbReference type="NCBI Taxonomy" id="151549"/>
    <lineage>
        <taxon>Eukaryota</taxon>
        <taxon>Metazoa</taxon>
        <taxon>Ecdysozoa</taxon>
        <taxon>Arthropoda</taxon>
        <taxon>Hexapoda</taxon>
        <taxon>Insecta</taxon>
        <taxon>Pterygota</taxon>
        <taxon>Neoptera</taxon>
        <taxon>Endopterygota</taxon>
        <taxon>Lepidoptera</taxon>
        <taxon>Glossata</taxon>
        <taxon>Ditrysia</taxon>
        <taxon>Tineoidea</taxon>
        <taxon>Psychidae</taxon>
        <taxon>Oiketicinae</taxon>
        <taxon>Eumeta</taxon>
    </lineage>
</organism>
<dbReference type="Proteomes" id="UP000299102">
    <property type="component" value="Unassembled WGS sequence"/>
</dbReference>
<evidence type="ECO:0000313" key="2">
    <source>
        <dbReference type="Proteomes" id="UP000299102"/>
    </source>
</evidence>
<name>A0A4C1WEQ8_EUMVA</name>
<protein>
    <submittedName>
        <fullName evidence="1">Uncharacterized protein</fullName>
    </submittedName>
</protein>
<proteinExistence type="predicted"/>
<dbReference type="EMBL" id="BGZK01000549">
    <property type="protein sequence ID" value="GBP49621.1"/>
    <property type="molecule type" value="Genomic_DNA"/>
</dbReference>
<reference evidence="1 2" key="1">
    <citation type="journal article" date="2019" name="Commun. Biol.">
        <title>The bagworm genome reveals a unique fibroin gene that provides high tensile strength.</title>
        <authorList>
            <person name="Kono N."/>
            <person name="Nakamura H."/>
            <person name="Ohtoshi R."/>
            <person name="Tomita M."/>
            <person name="Numata K."/>
            <person name="Arakawa K."/>
        </authorList>
    </citation>
    <scope>NUCLEOTIDE SEQUENCE [LARGE SCALE GENOMIC DNA]</scope>
</reference>
<comment type="caution">
    <text evidence="1">The sequence shown here is derived from an EMBL/GenBank/DDBJ whole genome shotgun (WGS) entry which is preliminary data.</text>
</comment>
<keyword evidence="2" id="KW-1185">Reference proteome</keyword>
<accession>A0A4C1WEQ8</accession>